<name>A0ABW0GRW5_9MICO</name>
<accession>A0ABW0GRW5</accession>
<evidence type="ECO:0000313" key="1">
    <source>
        <dbReference type="EMBL" id="MFC5382308.1"/>
    </source>
</evidence>
<organism evidence="1 2">
    <name type="scientific">Aquipuribacter nitratireducens</name>
    <dbReference type="NCBI Taxonomy" id="650104"/>
    <lineage>
        <taxon>Bacteria</taxon>
        <taxon>Bacillati</taxon>
        <taxon>Actinomycetota</taxon>
        <taxon>Actinomycetes</taxon>
        <taxon>Micrococcales</taxon>
        <taxon>Intrasporangiaceae</taxon>
        <taxon>Aquipuribacter</taxon>
    </lineage>
</organism>
<dbReference type="Proteomes" id="UP001596122">
    <property type="component" value="Unassembled WGS sequence"/>
</dbReference>
<dbReference type="EMBL" id="JBHSLD010000015">
    <property type="protein sequence ID" value="MFC5382308.1"/>
    <property type="molecule type" value="Genomic_DNA"/>
</dbReference>
<dbReference type="Pfam" id="PF09365">
    <property type="entry name" value="DUF2461"/>
    <property type="match status" value="1"/>
</dbReference>
<dbReference type="InterPro" id="IPR015996">
    <property type="entry name" value="UCP028451"/>
</dbReference>
<evidence type="ECO:0000313" key="2">
    <source>
        <dbReference type="Proteomes" id="UP001596122"/>
    </source>
</evidence>
<dbReference type="PANTHER" id="PTHR36452:SF1">
    <property type="entry name" value="DUF2461 DOMAIN-CONTAINING PROTEIN"/>
    <property type="match status" value="1"/>
</dbReference>
<proteinExistence type="predicted"/>
<sequence>MRFTGFGEDLPLFFEGLEADNSKAYWADHKAVYEAQVRGPMEALLADLAPDFGEAKVFRPYRDVRFSHDKSPYKTHTGAHTHGRRGGTGSLYVQVSADGLMVAGGCWTMERDQLARYRAAVLDDGTGRALSRVVASLGADGWEPGAHDALTRAPRGVDPDHPRIDLLRLKGMGLYREHDVEPWLFTSRARDVVADAWRSLAPLNRWLDRHVGPHVPDATDRDEARRR</sequence>
<reference evidence="2" key="1">
    <citation type="journal article" date="2019" name="Int. J. Syst. Evol. Microbiol.">
        <title>The Global Catalogue of Microorganisms (GCM) 10K type strain sequencing project: providing services to taxonomists for standard genome sequencing and annotation.</title>
        <authorList>
            <consortium name="The Broad Institute Genomics Platform"/>
            <consortium name="The Broad Institute Genome Sequencing Center for Infectious Disease"/>
            <person name="Wu L."/>
            <person name="Ma J."/>
        </authorList>
    </citation>
    <scope>NUCLEOTIDE SEQUENCE [LARGE SCALE GENOMIC DNA]</scope>
    <source>
        <strain evidence="2">CCUG 43114</strain>
    </source>
</reference>
<dbReference type="PIRSF" id="PIRSF028451">
    <property type="entry name" value="UCP028451"/>
    <property type="match status" value="1"/>
</dbReference>
<dbReference type="NCBIfam" id="TIGR02453">
    <property type="entry name" value="TIGR02453 family protein"/>
    <property type="match status" value="1"/>
</dbReference>
<dbReference type="InterPro" id="IPR012808">
    <property type="entry name" value="CHP02453"/>
</dbReference>
<keyword evidence="2" id="KW-1185">Reference proteome</keyword>
<comment type="caution">
    <text evidence="1">The sequence shown here is derived from an EMBL/GenBank/DDBJ whole genome shotgun (WGS) entry which is preliminary data.</text>
</comment>
<protein>
    <submittedName>
        <fullName evidence="1">DUF2461 domain-containing protein</fullName>
    </submittedName>
</protein>
<gene>
    <name evidence="1" type="ORF">ACFPJ6_16190</name>
</gene>
<dbReference type="PANTHER" id="PTHR36452">
    <property type="entry name" value="CHROMOSOME 12, WHOLE GENOME SHOTGUN SEQUENCE"/>
    <property type="match status" value="1"/>
</dbReference>
<dbReference type="RefSeq" id="WP_340271711.1">
    <property type="nucleotide sequence ID" value="NZ_JBBEOG010000015.1"/>
</dbReference>